<dbReference type="PANTHER" id="PTHR24960:SF79">
    <property type="entry name" value="PHOTOSYSTEM I IRON-SULFUR CENTER"/>
    <property type="match status" value="1"/>
</dbReference>
<keyword evidence="7" id="KW-0411">Iron-sulfur</keyword>
<dbReference type="PROSITE" id="PS00198">
    <property type="entry name" value="4FE4S_FER_1"/>
    <property type="match status" value="2"/>
</dbReference>
<dbReference type="GO" id="GO:0051539">
    <property type="term" value="F:4 iron, 4 sulfur cluster binding"/>
    <property type="evidence" value="ECO:0007669"/>
    <property type="project" value="UniProtKB-KW"/>
</dbReference>
<dbReference type="InterPro" id="IPR017900">
    <property type="entry name" value="4Fe4S_Fe_S_CS"/>
</dbReference>
<sequence length="310" mass="34121">MYTCQMVHHHHNCLNTKKPYVKLCRLCIDSCPHQAISIYRELNSQRCTECGICMAVCPSDGFVYYSTSKLHEFMLGAEKIVLNCPQAMNAGHEIPCLGILDRDSWLALLIAAGEKEVTLVTGVCAACPDKKACAVSVQVFKEIHTSWPDHPALRLKVAPDDGGSAPGGEITSVQARSGGKGWRDIGREKLEAMLPGITSDEAYPIPKARQFLREVWQSRKSAIGALPLPALEVSEGCRECGECAAVCPQGALTNKEKGEQLTLIYEPLKCVGCRRCLNICRSQALSMEYKPLSYRLFTGKILVHQGKQRL</sequence>
<evidence type="ECO:0000256" key="2">
    <source>
        <dbReference type="ARBA" id="ARBA00003532"/>
    </source>
</evidence>
<dbReference type="RefSeq" id="WP_208926466.1">
    <property type="nucleotide sequence ID" value="NZ_JAYFNZ010000007.1"/>
</dbReference>
<evidence type="ECO:0000256" key="1">
    <source>
        <dbReference type="ARBA" id="ARBA00001966"/>
    </source>
</evidence>
<dbReference type="Pfam" id="PF12838">
    <property type="entry name" value="Fer4_7"/>
    <property type="match status" value="2"/>
</dbReference>
<dbReference type="AlphaFoldDB" id="A0A098B7J6"/>
<comment type="cofactor">
    <cofactor evidence="1">
        <name>[4Fe-4S] cluster</name>
        <dbReference type="ChEBI" id="CHEBI:49883"/>
    </cofactor>
</comment>
<evidence type="ECO:0000256" key="5">
    <source>
        <dbReference type="ARBA" id="ARBA00022723"/>
    </source>
</evidence>
<comment type="function">
    <text evidence="2">Ferredoxins are iron-sulfur proteins that transfer electrons in a wide variety of metabolic reactions.</text>
</comment>
<evidence type="ECO:0000256" key="6">
    <source>
        <dbReference type="ARBA" id="ARBA00023004"/>
    </source>
</evidence>
<keyword evidence="6" id="KW-0408">Iron</keyword>
<gene>
    <name evidence="10" type="ORF">DPCES_4952</name>
</gene>
<name>A0A098B7J6_DESHA</name>
<evidence type="ECO:0000256" key="4">
    <source>
        <dbReference type="ARBA" id="ARBA00022485"/>
    </source>
</evidence>
<dbReference type="EMBL" id="LK996017">
    <property type="protein sequence ID" value="CDX04838.1"/>
    <property type="molecule type" value="Genomic_DNA"/>
</dbReference>
<evidence type="ECO:0000259" key="9">
    <source>
        <dbReference type="PROSITE" id="PS51379"/>
    </source>
</evidence>
<accession>A0A098B7J6</accession>
<evidence type="ECO:0000256" key="8">
    <source>
        <dbReference type="SAM" id="MobiDB-lite"/>
    </source>
</evidence>
<keyword evidence="4" id="KW-0004">4Fe-4S</keyword>
<evidence type="ECO:0000256" key="7">
    <source>
        <dbReference type="ARBA" id="ARBA00023014"/>
    </source>
</evidence>
<dbReference type="InterPro" id="IPR017896">
    <property type="entry name" value="4Fe4S_Fe-S-bd"/>
</dbReference>
<dbReference type="Gene3D" id="3.30.70.20">
    <property type="match status" value="2"/>
</dbReference>
<dbReference type="PATRIC" id="fig|49338.4.peg.5326"/>
<evidence type="ECO:0000313" key="10">
    <source>
        <dbReference type="EMBL" id="CDX04838.1"/>
    </source>
</evidence>
<reference evidence="10" key="1">
    <citation type="submission" date="2014-07" db="EMBL/GenBank/DDBJ databases">
        <authorList>
            <person name="Hornung V.Bastian."/>
        </authorList>
    </citation>
    <scope>NUCLEOTIDE SEQUENCE</scope>
    <source>
        <strain evidence="10">PCE-S</strain>
    </source>
</reference>
<organism evidence="10">
    <name type="scientific">Desulfitobacterium hafniense</name>
    <name type="common">Desulfitobacterium frappieri</name>
    <dbReference type="NCBI Taxonomy" id="49338"/>
    <lineage>
        <taxon>Bacteria</taxon>
        <taxon>Bacillati</taxon>
        <taxon>Bacillota</taxon>
        <taxon>Clostridia</taxon>
        <taxon>Eubacteriales</taxon>
        <taxon>Desulfitobacteriaceae</taxon>
        <taxon>Desulfitobacterium</taxon>
    </lineage>
</organism>
<dbReference type="InterPro" id="IPR050157">
    <property type="entry name" value="PSI_iron-sulfur_center"/>
</dbReference>
<proteinExistence type="predicted"/>
<protein>
    <recommendedName>
        <fullName evidence="3">Ferredoxin</fullName>
    </recommendedName>
</protein>
<dbReference type="GO" id="GO:0046872">
    <property type="term" value="F:metal ion binding"/>
    <property type="evidence" value="ECO:0007669"/>
    <property type="project" value="UniProtKB-KW"/>
</dbReference>
<feature type="region of interest" description="Disordered" evidence="8">
    <location>
        <begin position="159"/>
        <end position="180"/>
    </location>
</feature>
<dbReference type="SUPFAM" id="SSF54862">
    <property type="entry name" value="4Fe-4S ferredoxins"/>
    <property type="match status" value="2"/>
</dbReference>
<keyword evidence="5" id="KW-0479">Metal-binding</keyword>
<dbReference type="PROSITE" id="PS51379">
    <property type="entry name" value="4FE4S_FER_2"/>
    <property type="match status" value="3"/>
</dbReference>
<evidence type="ECO:0000256" key="3">
    <source>
        <dbReference type="ARBA" id="ARBA00013529"/>
    </source>
</evidence>
<feature type="domain" description="4Fe-4S ferredoxin-type" evidence="9">
    <location>
        <begin position="38"/>
        <end position="67"/>
    </location>
</feature>
<feature type="domain" description="4Fe-4S ferredoxin-type" evidence="9">
    <location>
        <begin position="261"/>
        <end position="290"/>
    </location>
</feature>
<feature type="domain" description="4Fe-4S ferredoxin-type" evidence="9">
    <location>
        <begin position="227"/>
        <end position="257"/>
    </location>
</feature>
<dbReference type="PANTHER" id="PTHR24960">
    <property type="entry name" value="PHOTOSYSTEM I IRON-SULFUR CENTER-RELATED"/>
    <property type="match status" value="1"/>
</dbReference>